<keyword evidence="1" id="KW-0812">Transmembrane</keyword>
<dbReference type="AlphaFoldDB" id="A0A953I9Y4"/>
<evidence type="ECO:0000313" key="2">
    <source>
        <dbReference type="EMBL" id="MBY6277168.1"/>
    </source>
</evidence>
<keyword evidence="1" id="KW-0472">Membrane</keyword>
<feature type="transmembrane region" description="Helical" evidence="1">
    <location>
        <begin position="144"/>
        <end position="160"/>
    </location>
</feature>
<keyword evidence="1" id="KW-1133">Transmembrane helix</keyword>
<comment type="caution">
    <text evidence="2">The sequence shown here is derived from an EMBL/GenBank/DDBJ whole genome shotgun (WGS) entry which is preliminary data.</text>
</comment>
<dbReference type="EMBL" id="PIUK01000146">
    <property type="protein sequence ID" value="MBY6277168.1"/>
    <property type="molecule type" value="Genomic_DNA"/>
</dbReference>
<sequence>MSERGGTGVSVQRGVFGGQAVIEGVMMRGPQWMAIAVRRPDGEIAVHREEVRSLMQRYSVLRLPILRGMVAMVEALTLGISALMFSANQSMPEDEQLSRGEMTVTTVVGFAFAIALFVVAPTLLTNYVKALSATPMVTHVVEGALRLGLFIGYLVAISLMKDIQRVFQYHGAEHKVINAYEAGDELTVENVRRHSREHKRCGTSFLLYVVVISILIFSLINVESVWLRVVARIGMLPLVAGVAYEWIRIAGRHDNALVNALSRPGMWLQGLTTREPDDSQIEVAIASFETARGHGLPG</sequence>
<organism evidence="2 3">
    <name type="scientific">Symbiobacterium thermophilum</name>
    <dbReference type="NCBI Taxonomy" id="2734"/>
    <lineage>
        <taxon>Bacteria</taxon>
        <taxon>Bacillati</taxon>
        <taxon>Bacillota</taxon>
        <taxon>Clostridia</taxon>
        <taxon>Eubacteriales</taxon>
        <taxon>Symbiobacteriaceae</taxon>
        <taxon>Symbiobacterium</taxon>
    </lineage>
</organism>
<accession>A0A953I9Y4</accession>
<proteinExistence type="predicted"/>
<feature type="transmembrane region" description="Helical" evidence="1">
    <location>
        <begin position="106"/>
        <end position="124"/>
    </location>
</feature>
<dbReference type="Pfam" id="PF07136">
    <property type="entry name" value="DUF1385"/>
    <property type="match status" value="1"/>
</dbReference>
<feature type="transmembrane region" description="Helical" evidence="1">
    <location>
        <begin position="65"/>
        <end position="85"/>
    </location>
</feature>
<protein>
    <submittedName>
        <fullName evidence="2">DUF1385 domain-containing protein</fullName>
    </submittedName>
</protein>
<reference evidence="2" key="1">
    <citation type="submission" date="2017-11" db="EMBL/GenBank/DDBJ databases">
        <title>Three new genomes from thermophilic consortium.</title>
        <authorList>
            <person name="Quaggio R."/>
            <person name="Amgarten D."/>
            <person name="Setubal J.C."/>
        </authorList>
    </citation>
    <scope>NUCLEOTIDE SEQUENCE</scope>
    <source>
        <strain evidence="2">ZCTH01-B2</strain>
    </source>
</reference>
<dbReference type="PANTHER" id="PTHR42867:SF1">
    <property type="entry name" value="MEMBRANE PROTEIN-RELATED"/>
    <property type="match status" value="1"/>
</dbReference>
<dbReference type="Proteomes" id="UP000732377">
    <property type="component" value="Unassembled WGS sequence"/>
</dbReference>
<evidence type="ECO:0000256" key="1">
    <source>
        <dbReference type="SAM" id="Phobius"/>
    </source>
</evidence>
<feature type="transmembrane region" description="Helical" evidence="1">
    <location>
        <begin position="201"/>
        <end position="220"/>
    </location>
</feature>
<dbReference type="PANTHER" id="PTHR42867">
    <property type="entry name" value="MEMBRANE PROTEIN-RELATED"/>
    <property type="match status" value="1"/>
</dbReference>
<evidence type="ECO:0000313" key="3">
    <source>
        <dbReference type="Proteomes" id="UP000732377"/>
    </source>
</evidence>
<dbReference type="InterPro" id="IPR010787">
    <property type="entry name" value="DUF1385"/>
</dbReference>
<gene>
    <name evidence="2" type="ORF">CWE10_13315</name>
</gene>
<name>A0A953I9Y4_SYMTR</name>